<dbReference type="EMBL" id="JYDJ01000028">
    <property type="protein sequence ID" value="KRX48501.1"/>
    <property type="molecule type" value="Genomic_DNA"/>
</dbReference>
<protein>
    <submittedName>
        <fullName evidence="1">Uncharacterized protein</fullName>
    </submittedName>
</protein>
<dbReference type="AlphaFoldDB" id="A0A0V0UBK0"/>
<proteinExistence type="predicted"/>
<name>A0A0V0UBK0_9BILA</name>
<dbReference type="Proteomes" id="UP000055048">
    <property type="component" value="Unassembled WGS sequence"/>
</dbReference>
<evidence type="ECO:0000313" key="1">
    <source>
        <dbReference type="EMBL" id="KRX48501.1"/>
    </source>
</evidence>
<comment type="caution">
    <text evidence="1">The sequence shown here is derived from an EMBL/GenBank/DDBJ whole genome shotgun (WGS) entry which is preliminary data.</text>
</comment>
<reference evidence="1 2" key="1">
    <citation type="submission" date="2015-01" db="EMBL/GenBank/DDBJ databases">
        <title>Evolution of Trichinella species and genotypes.</title>
        <authorList>
            <person name="Korhonen P.K."/>
            <person name="Edoardo P."/>
            <person name="Giuseppe L.R."/>
            <person name="Gasser R.B."/>
        </authorList>
    </citation>
    <scope>NUCLEOTIDE SEQUENCE [LARGE SCALE GENOMIC DNA]</scope>
    <source>
        <strain evidence="1">ISS417</strain>
    </source>
</reference>
<evidence type="ECO:0000313" key="2">
    <source>
        <dbReference type="Proteomes" id="UP000055048"/>
    </source>
</evidence>
<sequence length="79" mass="9248">MKLDTVVFDFQVISENIGHLQFEKKALSGFYDNLNVENRFQRSNGKQQARNTQQNVIRIAEIPACKESKKQIIVEKFKF</sequence>
<organism evidence="1 2">
    <name type="scientific">Trichinella murrelli</name>
    <dbReference type="NCBI Taxonomy" id="144512"/>
    <lineage>
        <taxon>Eukaryota</taxon>
        <taxon>Metazoa</taxon>
        <taxon>Ecdysozoa</taxon>
        <taxon>Nematoda</taxon>
        <taxon>Enoplea</taxon>
        <taxon>Dorylaimia</taxon>
        <taxon>Trichinellida</taxon>
        <taxon>Trichinellidae</taxon>
        <taxon>Trichinella</taxon>
    </lineage>
</organism>
<keyword evidence="2" id="KW-1185">Reference proteome</keyword>
<gene>
    <name evidence="1" type="ORF">T05_9749</name>
</gene>
<accession>A0A0V0UBK0</accession>